<dbReference type="Pfam" id="PF03781">
    <property type="entry name" value="FGE-sulfatase"/>
    <property type="match status" value="1"/>
</dbReference>
<dbReference type="EMBL" id="SMFQ01000004">
    <property type="protein sequence ID" value="TCJ85293.1"/>
    <property type="molecule type" value="Genomic_DNA"/>
</dbReference>
<sequence>MYSSTTPETADSHLNSSKFLPELNQNEIKALQQDTAKKFNLSPYFADDLKIGGKGPELAIIPAGQYEMGSNRDEFGHSVNEYPQHYTHITQPFAIGRFTVTAEEFEKFREDTEWFLRNDLIWSEGRKPVINIRMADAALYLKWLSDQTGKRYRLPTESEWEYAARAGTNSAFHFGDEVTCKEVHFHSLFPYNEAKKKKRWFLPLCSPMATALEVGCKPPNNWGLHEVHGNVWEFTSTPWRDSHVNSNRDGSNDSGFISSAIVTKGGSWFDEAIHARSAARKKRLYDEMDTNLGFRVVRDL</sequence>
<feature type="domain" description="Sulfatase-modifying factor enzyme-like" evidence="1">
    <location>
        <begin position="56"/>
        <end position="298"/>
    </location>
</feature>
<evidence type="ECO:0000259" key="1">
    <source>
        <dbReference type="Pfam" id="PF03781"/>
    </source>
</evidence>
<dbReference type="Gene3D" id="3.90.1580.10">
    <property type="entry name" value="paralog of FGE (formylglycine-generating enzyme)"/>
    <property type="match status" value="1"/>
</dbReference>
<dbReference type="GO" id="GO:0120147">
    <property type="term" value="F:formylglycine-generating oxidase activity"/>
    <property type="evidence" value="ECO:0007669"/>
    <property type="project" value="TreeGrafter"/>
</dbReference>
<dbReference type="InterPro" id="IPR051043">
    <property type="entry name" value="Sulfatase_Mod_Factor_Kinase"/>
</dbReference>
<dbReference type="OrthoDB" id="9768004at2"/>
<name>A0A4R1EVH5_9GAMM</name>
<dbReference type="InterPro" id="IPR005532">
    <property type="entry name" value="SUMF_dom"/>
</dbReference>
<evidence type="ECO:0000313" key="2">
    <source>
        <dbReference type="EMBL" id="TCJ85293.1"/>
    </source>
</evidence>
<gene>
    <name evidence="2" type="ORF">EV695_3263</name>
</gene>
<proteinExistence type="predicted"/>
<reference evidence="2 3" key="1">
    <citation type="submission" date="2019-03" db="EMBL/GenBank/DDBJ databases">
        <title>Genomic Encyclopedia of Type Strains, Phase IV (KMG-IV): sequencing the most valuable type-strain genomes for metagenomic binning, comparative biology and taxonomic classification.</title>
        <authorList>
            <person name="Goeker M."/>
        </authorList>
    </citation>
    <scope>NUCLEOTIDE SEQUENCE [LARGE SCALE GENOMIC DNA]</scope>
    <source>
        <strain evidence="2 3">DSM 24830</strain>
    </source>
</reference>
<organism evidence="2 3">
    <name type="scientific">Cocleimonas flava</name>
    <dbReference type="NCBI Taxonomy" id="634765"/>
    <lineage>
        <taxon>Bacteria</taxon>
        <taxon>Pseudomonadati</taxon>
        <taxon>Pseudomonadota</taxon>
        <taxon>Gammaproteobacteria</taxon>
        <taxon>Thiotrichales</taxon>
        <taxon>Thiotrichaceae</taxon>
        <taxon>Cocleimonas</taxon>
    </lineage>
</organism>
<dbReference type="RefSeq" id="WP_131906992.1">
    <property type="nucleotide sequence ID" value="NZ_BAAAFU010000001.1"/>
</dbReference>
<evidence type="ECO:0000313" key="3">
    <source>
        <dbReference type="Proteomes" id="UP000294887"/>
    </source>
</evidence>
<dbReference type="Proteomes" id="UP000294887">
    <property type="component" value="Unassembled WGS sequence"/>
</dbReference>
<dbReference type="InterPro" id="IPR016187">
    <property type="entry name" value="CTDL_fold"/>
</dbReference>
<dbReference type="AlphaFoldDB" id="A0A4R1EVH5"/>
<dbReference type="InterPro" id="IPR042095">
    <property type="entry name" value="SUMF_sf"/>
</dbReference>
<protein>
    <submittedName>
        <fullName evidence="2">Formylglycine-generating enzyme required for sulfatase activity</fullName>
    </submittedName>
</protein>
<accession>A0A4R1EVH5</accession>
<dbReference type="SUPFAM" id="SSF56436">
    <property type="entry name" value="C-type lectin-like"/>
    <property type="match status" value="1"/>
</dbReference>
<comment type="caution">
    <text evidence="2">The sequence shown here is derived from an EMBL/GenBank/DDBJ whole genome shotgun (WGS) entry which is preliminary data.</text>
</comment>
<dbReference type="PANTHER" id="PTHR23150:SF19">
    <property type="entry name" value="FORMYLGLYCINE-GENERATING ENZYME"/>
    <property type="match status" value="1"/>
</dbReference>
<keyword evidence="3" id="KW-1185">Reference proteome</keyword>
<dbReference type="PANTHER" id="PTHR23150">
    <property type="entry name" value="SULFATASE MODIFYING FACTOR 1, 2"/>
    <property type="match status" value="1"/>
</dbReference>